<proteinExistence type="predicted"/>
<feature type="region of interest" description="Disordered" evidence="9">
    <location>
        <begin position="310"/>
        <end position="331"/>
    </location>
</feature>
<keyword evidence="12" id="KW-1185">Reference proteome</keyword>
<dbReference type="GO" id="GO:0008380">
    <property type="term" value="P:RNA splicing"/>
    <property type="evidence" value="ECO:0007669"/>
    <property type="project" value="UniProtKB-KW"/>
</dbReference>
<dbReference type="GO" id="GO:0006397">
    <property type="term" value="P:mRNA processing"/>
    <property type="evidence" value="ECO:0007669"/>
    <property type="project" value="UniProtKB-KW"/>
</dbReference>
<dbReference type="GO" id="GO:0005654">
    <property type="term" value="C:nucleoplasm"/>
    <property type="evidence" value="ECO:0007669"/>
    <property type="project" value="TreeGrafter"/>
</dbReference>
<sequence>MVGPVYIRVREDDGEIPVELPLEQDGTLLLATLTAQFPRCTGLKYKAPESGCFRGLRLADDHIYPPSGSGWSDTDFFCVFPKAESKRKAEGSEDDSTQKVKRLEGRKCTDLIVLNLSWNTDEDTLREYFSGFGEVVMVQLKRDLKTNKSRGYGFVRFSDYAAQVMCLAERHMIDNRLCDVRIPNSKVEGDRQEVGRKIHVGNLTEDVGSDVLRQFFSEYGRVIDVFIPRPFRSFAFVTFDDPDVASGLMGKDLVIHGCRVTIGSAVPKLPQNKQLQNAHVDPSIQALQSAIAPQFWDSWSSAFGMFPGAQSGTSPMGGGPRGSRNVNSPMGLNPAAAAAAATLAAQYTRAHQRQNAGDYGASGRGGPESPNSAAMATLNILNNPNVVAAIVSAAAGAANNQPAYSSVGSR</sequence>
<evidence type="ECO:0000256" key="9">
    <source>
        <dbReference type="SAM" id="MobiDB-lite"/>
    </source>
</evidence>
<gene>
    <name evidence="11" type="ORF">FGIG_10236</name>
</gene>
<dbReference type="CDD" id="cd12321">
    <property type="entry name" value="RRM1_TDP43"/>
    <property type="match status" value="1"/>
</dbReference>
<dbReference type="InterPro" id="IPR012677">
    <property type="entry name" value="Nucleotide-bd_a/b_plait_sf"/>
</dbReference>
<dbReference type="GO" id="GO:0010468">
    <property type="term" value="P:regulation of gene expression"/>
    <property type="evidence" value="ECO:0007669"/>
    <property type="project" value="TreeGrafter"/>
</dbReference>
<keyword evidence="11" id="KW-0238">DNA-binding</keyword>
<evidence type="ECO:0000256" key="7">
    <source>
        <dbReference type="ARBA" id="ARBA00023242"/>
    </source>
</evidence>
<evidence type="ECO:0000256" key="6">
    <source>
        <dbReference type="ARBA" id="ARBA00023187"/>
    </source>
</evidence>
<dbReference type="Pfam" id="PF00076">
    <property type="entry name" value="RRM_1"/>
    <property type="match status" value="2"/>
</dbReference>
<dbReference type="CDD" id="cd19609">
    <property type="entry name" value="NTD_TDP-43"/>
    <property type="match status" value="1"/>
</dbReference>
<protein>
    <submittedName>
        <fullName evidence="11">TAR DNA-binding protein 43</fullName>
    </submittedName>
</protein>
<dbReference type="SMART" id="SM00360">
    <property type="entry name" value="RRM"/>
    <property type="match status" value="2"/>
</dbReference>
<keyword evidence="8" id="KW-0694">RNA-binding</keyword>
<evidence type="ECO:0000259" key="10">
    <source>
        <dbReference type="PROSITE" id="PS50102"/>
    </source>
</evidence>
<evidence type="ECO:0000313" key="12">
    <source>
        <dbReference type="Proteomes" id="UP000316759"/>
    </source>
</evidence>
<dbReference type="GO" id="GO:0000785">
    <property type="term" value="C:chromatin"/>
    <property type="evidence" value="ECO:0007669"/>
    <property type="project" value="TreeGrafter"/>
</dbReference>
<name>A0A504YT28_FASGI</name>
<evidence type="ECO:0000256" key="5">
    <source>
        <dbReference type="ARBA" id="ARBA00023163"/>
    </source>
</evidence>
<keyword evidence="7" id="KW-0539">Nucleus</keyword>
<dbReference type="PANTHER" id="PTHR48033">
    <property type="entry name" value="RNA-BINDING (RRM/RBD/RNP MOTIFS) FAMILY PROTEIN"/>
    <property type="match status" value="1"/>
</dbReference>
<dbReference type="PROSITE" id="PS50102">
    <property type="entry name" value="RRM"/>
    <property type="match status" value="2"/>
</dbReference>
<evidence type="ECO:0000313" key="11">
    <source>
        <dbReference type="EMBL" id="TPP63639.1"/>
    </source>
</evidence>
<dbReference type="InterPro" id="IPR035979">
    <property type="entry name" value="RBD_domain_sf"/>
</dbReference>
<keyword evidence="5" id="KW-0804">Transcription</keyword>
<keyword evidence="2" id="KW-0507">mRNA processing</keyword>
<evidence type="ECO:0000256" key="3">
    <source>
        <dbReference type="ARBA" id="ARBA00022737"/>
    </source>
</evidence>
<accession>A0A504YT28</accession>
<keyword evidence="3" id="KW-0677">Repeat</keyword>
<evidence type="ECO:0000256" key="4">
    <source>
        <dbReference type="ARBA" id="ARBA00023015"/>
    </source>
</evidence>
<evidence type="ECO:0000256" key="2">
    <source>
        <dbReference type="ARBA" id="ARBA00022664"/>
    </source>
</evidence>
<dbReference type="STRING" id="46835.A0A504YT28"/>
<keyword evidence="6" id="KW-0508">mRNA splicing</keyword>
<comment type="caution">
    <text evidence="11">The sequence shown here is derived from an EMBL/GenBank/DDBJ whole genome shotgun (WGS) entry which is preliminary data.</text>
</comment>
<keyword evidence="4" id="KW-0805">Transcription regulation</keyword>
<dbReference type="Proteomes" id="UP000316759">
    <property type="component" value="Unassembled WGS sequence"/>
</dbReference>
<dbReference type="PANTHER" id="PTHR48033:SF9">
    <property type="entry name" value="TAR DNA-BINDING PROTEIN 43"/>
    <property type="match status" value="1"/>
</dbReference>
<dbReference type="Pfam" id="PF18694">
    <property type="entry name" value="TDP-43_N"/>
    <property type="match status" value="1"/>
</dbReference>
<feature type="domain" description="RRM" evidence="10">
    <location>
        <begin position="109"/>
        <end position="205"/>
    </location>
</feature>
<feature type="domain" description="RRM" evidence="10">
    <location>
        <begin position="196"/>
        <end position="267"/>
    </location>
</feature>
<evidence type="ECO:0000256" key="8">
    <source>
        <dbReference type="PROSITE-ProRule" id="PRU00176"/>
    </source>
</evidence>
<dbReference type="OrthoDB" id="2020831at2759"/>
<feature type="region of interest" description="Disordered" evidence="9">
    <location>
        <begin position="349"/>
        <end position="370"/>
    </location>
</feature>
<dbReference type="GO" id="GO:0003677">
    <property type="term" value="F:DNA binding"/>
    <property type="evidence" value="ECO:0007669"/>
    <property type="project" value="UniProtKB-KW"/>
</dbReference>
<comment type="subcellular location">
    <subcellularLocation>
        <location evidence="1">Nucleus</location>
    </subcellularLocation>
</comment>
<dbReference type="CDD" id="cd12322">
    <property type="entry name" value="RRM2_TDP43"/>
    <property type="match status" value="1"/>
</dbReference>
<reference evidence="11 12" key="1">
    <citation type="submission" date="2019-04" db="EMBL/GenBank/DDBJ databases">
        <title>Annotation for the trematode Fasciola gigantica.</title>
        <authorList>
            <person name="Choi Y.-J."/>
        </authorList>
    </citation>
    <scope>NUCLEOTIDE SEQUENCE [LARGE SCALE GENOMIC DNA]</scope>
    <source>
        <strain evidence="11">Uganda_cow_1</strain>
    </source>
</reference>
<dbReference type="EMBL" id="SUNJ01005433">
    <property type="protein sequence ID" value="TPP63639.1"/>
    <property type="molecule type" value="Genomic_DNA"/>
</dbReference>
<organism evidence="11 12">
    <name type="scientific">Fasciola gigantica</name>
    <name type="common">Giant liver fluke</name>
    <dbReference type="NCBI Taxonomy" id="46835"/>
    <lineage>
        <taxon>Eukaryota</taxon>
        <taxon>Metazoa</taxon>
        <taxon>Spiralia</taxon>
        <taxon>Lophotrochozoa</taxon>
        <taxon>Platyhelminthes</taxon>
        <taxon>Trematoda</taxon>
        <taxon>Digenea</taxon>
        <taxon>Plagiorchiida</taxon>
        <taxon>Echinostomata</taxon>
        <taxon>Echinostomatoidea</taxon>
        <taxon>Fasciolidae</taxon>
        <taxon>Fasciola</taxon>
    </lineage>
</organism>
<dbReference type="Gene3D" id="3.30.70.330">
    <property type="match status" value="2"/>
</dbReference>
<dbReference type="GO" id="GO:0003723">
    <property type="term" value="F:RNA binding"/>
    <property type="evidence" value="ECO:0007669"/>
    <property type="project" value="UniProtKB-UniRule"/>
</dbReference>
<dbReference type="AlphaFoldDB" id="A0A504YT28"/>
<evidence type="ECO:0000256" key="1">
    <source>
        <dbReference type="ARBA" id="ARBA00004123"/>
    </source>
</evidence>
<dbReference type="InterPro" id="IPR000504">
    <property type="entry name" value="RRM_dom"/>
</dbReference>
<dbReference type="SUPFAM" id="SSF54928">
    <property type="entry name" value="RNA-binding domain, RBD"/>
    <property type="match status" value="1"/>
</dbReference>
<dbReference type="InterPro" id="IPR041105">
    <property type="entry name" value="TDP-43_N"/>
</dbReference>